<evidence type="ECO:0000313" key="8">
    <source>
        <dbReference type="EMBL" id="MFH5252653.1"/>
    </source>
</evidence>
<evidence type="ECO:0000256" key="3">
    <source>
        <dbReference type="ARBA" id="ARBA00022692"/>
    </source>
</evidence>
<keyword evidence="3 6" id="KW-0812">Transmembrane</keyword>
<dbReference type="InterPro" id="IPR036259">
    <property type="entry name" value="MFS_trans_sf"/>
</dbReference>
<organism evidence="8 9">
    <name type="scientific">Burkholderia semiarida</name>
    <dbReference type="NCBI Taxonomy" id="2843303"/>
    <lineage>
        <taxon>Bacteria</taxon>
        <taxon>Pseudomonadati</taxon>
        <taxon>Pseudomonadota</taxon>
        <taxon>Betaproteobacteria</taxon>
        <taxon>Burkholderiales</taxon>
        <taxon>Burkholderiaceae</taxon>
        <taxon>Burkholderia</taxon>
        <taxon>Burkholderia cepacia complex</taxon>
    </lineage>
</organism>
<proteinExistence type="predicted"/>
<dbReference type="EMBL" id="JBIMPM010000017">
    <property type="protein sequence ID" value="MFH5252653.1"/>
    <property type="molecule type" value="Genomic_DNA"/>
</dbReference>
<evidence type="ECO:0000256" key="4">
    <source>
        <dbReference type="ARBA" id="ARBA00022989"/>
    </source>
</evidence>
<name>A0ABW7L7H1_9BURK</name>
<dbReference type="PANTHER" id="PTHR43124">
    <property type="entry name" value="PURINE EFFLUX PUMP PBUE"/>
    <property type="match status" value="1"/>
</dbReference>
<protein>
    <submittedName>
        <fullName evidence="8">MFS transporter</fullName>
    </submittedName>
</protein>
<sequence>MSPRAHSTPRPRWFCTRSAASRLIGACPSRLRRRVLLKPRKDSLMTTPFSARTARALHTLSLAYFVQATGALSVVGSLDSISRQWGLADSQSVYLVTVFGVTFAFAAPLLQVGFGHLRRRRQVLLGLALFSTAALLLAAAPNYPVLLLSRVLMGLGAGFIGPVLGALGSSLVERDQQGSAIATVLLGLSVAGLVGMPLSAWIAHAWGARSLFVAVGLAGAVTAALIVWAVPDTSRGENIEFATMVSLLTRTATLSAFLVVFFIAAGVYSTYAFIAPIIRDVFHAGADMVSTSLVVLGVAGVAGNLFVTRAARRHSAETMLLAGLALLAADLVFLWFTPPSLHLLFVALTAWAFATDLLWPSQQRRIVELVPQWRGIALALTASFVFCGIGVGSAVAGWVYPAFGLTGSIGSSLVFLALATGSLLVSRASVNAKTCAAGCRESLQS</sequence>
<keyword evidence="9" id="KW-1185">Reference proteome</keyword>
<gene>
    <name evidence="8" type="ORF">ACGTRS_15600</name>
</gene>
<dbReference type="Gene3D" id="1.20.1250.20">
    <property type="entry name" value="MFS general substrate transporter like domains"/>
    <property type="match status" value="1"/>
</dbReference>
<feature type="transmembrane region" description="Helical" evidence="6">
    <location>
        <begin position="402"/>
        <end position="425"/>
    </location>
</feature>
<feature type="transmembrane region" description="Helical" evidence="6">
    <location>
        <begin position="180"/>
        <end position="204"/>
    </location>
</feature>
<evidence type="ECO:0000256" key="6">
    <source>
        <dbReference type="SAM" id="Phobius"/>
    </source>
</evidence>
<feature type="domain" description="Major facilitator superfamily (MFS) profile" evidence="7">
    <location>
        <begin position="56"/>
        <end position="429"/>
    </location>
</feature>
<feature type="transmembrane region" description="Helical" evidence="6">
    <location>
        <begin position="342"/>
        <end position="361"/>
    </location>
</feature>
<evidence type="ECO:0000259" key="7">
    <source>
        <dbReference type="PROSITE" id="PS50850"/>
    </source>
</evidence>
<feature type="transmembrane region" description="Helical" evidence="6">
    <location>
        <begin position="319"/>
        <end position="336"/>
    </location>
</feature>
<dbReference type="InterPro" id="IPR020846">
    <property type="entry name" value="MFS_dom"/>
</dbReference>
<feature type="transmembrane region" description="Helical" evidence="6">
    <location>
        <begin position="93"/>
        <end position="111"/>
    </location>
</feature>
<evidence type="ECO:0000256" key="2">
    <source>
        <dbReference type="ARBA" id="ARBA00022475"/>
    </source>
</evidence>
<comment type="caution">
    <text evidence="8">The sequence shown here is derived from an EMBL/GenBank/DDBJ whole genome shotgun (WGS) entry which is preliminary data.</text>
</comment>
<dbReference type="PANTHER" id="PTHR43124:SF10">
    <property type="entry name" value="PURINE EFFLUX PUMP PBUE"/>
    <property type="match status" value="1"/>
</dbReference>
<dbReference type="SUPFAM" id="SSF103473">
    <property type="entry name" value="MFS general substrate transporter"/>
    <property type="match status" value="1"/>
</dbReference>
<feature type="transmembrane region" description="Helical" evidence="6">
    <location>
        <begin position="123"/>
        <end position="141"/>
    </location>
</feature>
<dbReference type="Proteomes" id="UP001609186">
    <property type="component" value="Unassembled WGS sequence"/>
</dbReference>
<dbReference type="PROSITE" id="PS50850">
    <property type="entry name" value="MFS"/>
    <property type="match status" value="1"/>
</dbReference>
<evidence type="ECO:0000256" key="1">
    <source>
        <dbReference type="ARBA" id="ARBA00004651"/>
    </source>
</evidence>
<feature type="transmembrane region" description="Helical" evidence="6">
    <location>
        <begin position="62"/>
        <end position="81"/>
    </location>
</feature>
<evidence type="ECO:0000313" key="9">
    <source>
        <dbReference type="Proteomes" id="UP001609186"/>
    </source>
</evidence>
<reference evidence="8 9" key="1">
    <citation type="submission" date="2024-10" db="EMBL/GenBank/DDBJ databases">
        <title>Burkholderia semiarida in Mexico.</title>
        <authorList>
            <person name="Estrada P."/>
        </authorList>
    </citation>
    <scope>NUCLEOTIDE SEQUENCE [LARGE SCALE GENOMIC DNA]</scope>
    <source>
        <strain evidence="8 9">CLM7-1</strain>
    </source>
</reference>
<accession>A0ABW7L7H1</accession>
<keyword evidence="4 6" id="KW-1133">Transmembrane helix</keyword>
<keyword evidence="5 6" id="KW-0472">Membrane</keyword>
<comment type="subcellular location">
    <subcellularLocation>
        <location evidence="1">Cell membrane</location>
        <topology evidence="1">Multi-pass membrane protein</topology>
    </subcellularLocation>
</comment>
<dbReference type="InterPro" id="IPR011701">
    <property type="entry name" value="MFS"/>
</dbReference>
<dbReference type="Pfam" id="PF07690">
    <property type="entry name" value="MFS_1"/>
    <property type="match status" value="2"/>
</dbReference>
<dbReference type="InterPro" id="IPR050189">
    <property type="entry name" value="MFS_Efflux_Transporters"/>
</dbReference>
<feature type="transmembrane region" description="Helical" evidence="6">
    <location>
        <begin position="286"/>
        <end position="307"/>
    </location>
</feature>
<evidence type="ECO:0000256" key="5">
    <source>
        <dbReference type="ARBA" id="ARBA00023136"/>
    </source>
</evidence>
<keyword evidence="2" id="KW-1003">Cell membrane</keyword>
<feature type="transmembrane region" description="Helical" evidence="6">
    <location>
        <begin position="210"/>
        <end position="230"/>
    </location>
</feature>
<feature type="transmembrane region" description="Helical" evidence="6">
    <location>
        <begin position="373"/>
        <end position="396"/>
    </location>
</feature>
<feature type="transmembrane region" description="Helical" evidence="6">
    <location>
        <begin position="251"/>
        <end position="274"/>
    </location>
</feature>
<dbReference type="CDD" id="cd17324">
    <property type="entry name" value="MFS_NepI_like"/>
    <property type="match status" value="1"/>
</dbReference>
<feature type="transmembrane region" description="Helical" evidence="6">
    <location>
        <begin position="147"/>
        <end position="168"/>
    </location>
</feature>